<feature type="region of interest" description="Disordered" evidence="1">
    <location>
        <begin position="35"/>
        <end position="66"/>
    </location>
</feature>
<reference evidence="2" key="1">
    <citation type="submission" date="2023-03" db="UniProtKB">
        <authorList>
            <consortium name="EnsemblPlants"/>
        </authorList>
    </citation>
    <scope>IDENTIFICATION</scope>
</reference>
<accession>A0A9I9EJK1</accession>
<proteinExistence type="predicted"/>
<feature type="compositionally biased region" description="Basic and acidic residues" evidence="1">
    <location>
        <begin position="57"/>
        <end position="66"/>
    </location>
</feature>
<dbReference type="Gramene" id="MELO3C034675.2.1">
    <property type="protein sequence ID" value="MELO3C034675.2.1"/>
    <property type="gene ID" value="MELO3C034675.2"/>
</dbReference>
<dbReference type="AlphaFoldDB" id="A0A9I9EJK1"/>
<sequence>MCNYKEKPFKVEELHRIILCKTTNMFRDKNYYLGNEKQANSRTPNSHNPTGYSNGGDDGRRVQNTA</sequence>
<name>A0A9I9EJK1_CUCME</name>
<protein>
    <submittedName>
        <fullName evidence="2">Uncharacterized protein</fullName>
    </submittedName>
</protein>
<feature type="compositionally biased region" description="Polar residues" evidence="1">
    <location>
        <begin position="37"/>
        <end position="52"/>
    </location>
</feature>
<evidence type="ECO:0000256" key="1">
    <source>
        <dbReference type="SAM" id="MobiDB-lite"/>
    </source>
</evidence>
<organism evidence="2">
    <name type="scientific">Cucumis melo</name>
    <name type="common">Muskmelon</name>
    <dbReference type="NCBI Taxonomy" id="3656"/>
    <lineage>
        <taxon>Eukaryota</taxon>
        <taxon>Viridiplantae</taxon>
        <taxon>Streptophyta</taxon>
        <taxon>Embryophyta</taxon>
        <taxon>Tracheophyta</taxon>
        <taxon>Spermatophyta</taxon>
        <taxon>Magnoliopsida</taxon>
        <taxon>eudicotyledons</taxon>
        <taxon>Gunneridae</taxon>
        <taxon>Pentapetalae</taxon>
        <taxon>rosids</taxon>
        <taxon>fabids</taxon>
        <taxon>Cucurbitales</taxon>
        <taxon>Cucurbitaceae</taxon>
        <taxon>Benincaseae</taxon>
        <taxon>Cucumis</taxon>
    </lineage>
</organism>
<dbReference type="EnsemblPlants" id="MELO3C034675.2.1">
    <property type="protein sequence ID" value="MELO3C034675.2.1"/>
    <property type="gene ID" value="MELO3C034675.2"/>
</dbReference>
<evidence type="ECO:0000313" key="2">
    <source>
        <dbReference type="EnsemblPlants" id="MELO3C034675.2.1"/>
    </source>
</evidence>